<dbReference type="AlphaFoldDB" id="A0A8T0G434"/>
<reference evidence="2" key="2">
    <citation type="submission" date="2020-06" db="EMBL/GenBank/DDBJ databases">
        <authorList>
            <person name="Sheffer M."/>
        </authorList>
    </citation>
    <scope>NUCLEOTIDE SEQUENCE</scope>
</reference>
<accession>A0A8T0G434</accession>
<gene>
    <name evidence="2" type="ORF">HNY73_001568</name>
</gene>
<feature type="region of interest" description="Disordered" evidence="1">
    <location>
        <begin position="44"/>
        <end position="75"/>
    </location>
</feature>
<reference evidence="2" key="1">
    <citation type="journal article" date="2020" name="bioRxiv">
        <title>Chromosome-level reference genome of the European wasp spider Argiope bruennichi: a resource for studies on range expansion and evolutionary adaptation.</title>
        <authorList>
            <person name="Sheffer M.M."/>
            <person name="Hoppe A."/>
            <person name="Krehenwinkel H."/>
            <person name="Uhl G."/>
            <person name="Kuss A.W."/>
            <person name="Jensen L."/>
            <person name="Jensen C."/>
            <person name="Gillespie R.G."/>
            <person name="Hoff K.J."/>
            <person name="Prost S."/>
        </authorList>
    </citation>
    <scope>NUCLEOTIDE SEQUENCE</scope>
</reference>
<protein>
    <submittedName>
        <fullName evidence="2">Uncharacterized protein</fullName>
    </submittedName>
</protein>
<feature type="region of interest" description="Disordered" evidence="1">
    <location>
        <begin position="120"/>
        <end position="142"/>
    </location>
</feature>
<dbReference type="Proteomes" id="UP000807504">
    <property type="component" value="Unassembled WGS sequence"/>
</dbReference>
<name>A0A8T0G434_ARGBR</name>
<sequence length="194" mass="21835">MLRCHGYEKRRMSDGRRKDGRFVQVESSERERMFFFIEEVEKRAKEGKNDEFETEKERSPKVQERIKNGSRFLPRKLSGVERSAAGLLASEEKSNGEKSRCNTHTHIPFAKVKVVGKGGRACRGGRTRQTKQKSGGGGGSPVTSARIGCERLEHFCQTSCPGTCTTLEARREGRMWKREKKSSSLLVLAGHASE</sequence>
<evidence type="ECO:0000313" key="3">
    <source>
        <dbReference type="Proteomes" id="UP000807504"/>
    </source>
</evidence>
<evidence type="ECO:0000313" key="2">
    <source>
        <dbReference type="EMBL" id="KAF8797285.1"/>
    </source>
</evidence>
<organism evidence="2 3">
    <name type="scientific">Argiope bruennichi</name>
    <name type="common">Wasp spider</name>
    <name type="synonym">Aranea bruennichi</name>
    <dbReference type="NCBI Taxonomy" id="94029"/>
    <lineage>
        <taxon>Eukaryota</taxon>
        <taxon>Metazoa</taxon>
        <taxon>Ecdysozoa</taxon>
        <taxon>Arthropoda</taxon>
        <taxon>Chelicerata</taxon>
        <taxon>Arachnida</taxon>
        <taxon>Araneae</taxon>
        <taxon>Araneomorphae</taxon>
        <taxon>Entelegynae</taxon>
        <taxon>Araneoidea</taxon>
        <taxon>Araneidae</taxon>
        <taxon>Argiope</taxon>
    </lineage>
</organism>
<comment type="caution">
    <text evidence="2">The sequence shown here is derived from an EMBL/GenBank/DDBJ whole genome shotgun (WGS) entry which is preliminary data.</text>
</comment>
<keyword evidence="3" id="KW-1185">Reference proteome</keyword>
<proteinExistence type="predicted"/>
<evidence type="ECO:0000256" key="1">
    <source>
        <dbReference type="SAM" id="MobiDB-lite"/>
    </source>
</evidence>
<dbReference type="EMBL" id="JABXBU010000001">
    <property type="protein sequence ID" value="KAF8797285.1"/>
    <property type="molecule type" value="Genomic_DNA"/>
</dbReference>
<feature type="compositionally biased region" description="Basic and acidic residues" evidence="1">
    <location>
        <begin position="44"/>
        <end position="67"/>
    </location>
</feature>